<keyword evidence="2" id="KW-1185">Reference proteome</keyword>
<organism evidence="1 2">
    <name type="scientific">Pseudochryseolinea flava</name>
    <dbReference type="NCBI Taxonomy" id="2059302"/>
    <lineage>
        <taxon>Bacteria</taxon>
        <taxon>Pseudomonadati</taxon>
        <taxon>Bacteroidota</taxon>
        <taxon>Cytophagia</taxon>
        <taxon>Cytophagales</taxon>
        <taxon>Fulvivirgaceae</taxon>
        <taxon>Pseudochryseolinea</taxon>
    </lineage>
</organism>
<evidence type="ECO:0000313" key="2">
    <source>
        <dbReference type="Proteomes" id="UP000251889"/>
    </source>
</evidence>
<comment type="caution">
    <text evidence="1">The sequence shown here is derived from an EMBL/GenBank/DDBJ whole genome shotgun (WGS) entry which is preliminary data.</text>
</comment>
<proteinExistence type="predicted"/>
<dbReference type="Proteomes" id="UP000251889">
    <property type="component" value="Unassembled WGS sequence"/>
</dbReference>
<gene>
    <name evidence="1" type="ORF">DQQ10_24885</name>
</gene>
<protein>
    <recommendedName>
        <fullName evidence="3">Secretion system C-terminal sorting domain-containing protein</fullName>
    </recommendedName>
</protein>
<evidence type="ECO:0000313" key="1">
    <source>
        <dbReference type="EMBL" id="RAV98241.1"/>
    </source>
</evidence>
<reference evidence="1 2" key="1">
    <citation type="submission" date="2018-06" db="EMBL/GenBank/DDBJ databases">
        <title>Chryseolinea flavus sp. nov., a member of the phylum Bacteroidetes isolated from soil.</title>
        <authorList>
            <person name="Li Y."/>
            <person name="Wang J."/>
        </authorList>
    </citation>
    <scope>NUCLEOTIDE SEQUENCE [LARGE SCALE GENOMIC DNA]</scope>
    <source>
        <strain evidence="1 2">SDU1-6</strain>
    </source>
</reference>
<sequence>MTLAVESDVTIGMFQAANGERIKSFSFVKLQPGAHELEMDGSDLSPGLYIYRTIVNGELIQGKLIKTN</sequence>
<evidence type="ECO:0008006" key="3">
    <source>
        <dbReference type="Google" id="ProtNLM"/>
    </source>
</evidence>
<accession>A0A364XWA8</accession>
<dbReference type="RefSeq" id="WP_112749653.1">
    <property type="nucleotide sequence ID" value="NZ_QMFY01000020.1"/>
</dbReference>
<name>A0A364XWA8_9BACT</name>
<dbReference type="OrthoDB" id="952861at2"/>
<dbReference type="AlphaFoldDB" id="A0A364XWA8"/>
<dbReference type="EMBL" id="QMFY01000020">
    <property type="protein sequence ID" value="RAV98241.1"/>
    <property type="molecule type" value="Genomic_DNA"/>
</dbReference>